<name>A0ABS5G5L6_9BRAD</name>
<keyword evidence="2" id="KW-1185">Reference proteome</keyword>
<dbReference type="EMBL" id="JAFCLK010000009">
    <property type="protein sequence ID" value="MBR1136344.1"/>
    <property type="molecule type" value="Genomic_DNA"/>
</dbReference>
<comment type="caution">
    <text evidence="1">The sequence shown here is derived from an EMBL/GenBank/DDBJ whole genome shotgun (WGS) entry which is preliminary data.</text>
</comment>
<protein>
    <submittedName>
        <fullName evidence="1">DUF2336 domain-containing protein</fullName>
    </submittedName>
</protein>
<dbReference type="Pfam" id="PF10098">
    <property type="entry name" value="DUF2336"/>
    <property type="match status" value="1"/>
</dbReference>
<accession>A0ABS5G5L6</accession>
<evidence type="ECO:0000313" key="2">
    <source>
        <dbReference type="Proteomes" id="UP001314635"/>
    </source>
</evidence>
<organism evidence="1 2">
    <name type="scientific">Bradyrhizobium denitrificans</name>
    <dbReference type="NCBI Taxonomy" id="2734912"/>
    <lineage>
        <taxon>Bacteria</taxon>
        <taxon>Pseudomonadati</taxon>
        <taxon>Pseudomonadota</taxon>
        <taxon>Alphaproteobacteria</taxon>
        <taxon>Hyphomicrobiales</taxon>
        <taxon>Nitrobacteraceae</taxon>
        <taxon>Bradyrhizobium</taxon>
    </lineage>
</organism>
<dbReference type="InterPro" id="IPR019285">
    <property type="entry name" value="DUF2336"/>
</dbReference>
<dbReference type="Proteomes" id="UP001314635">
    <property type="component" value="Unassembled WGS sequence"/>
</dbReference>
<reference evidence="2" key="1">
    <citation type="journal article" date="2021" name="ISME J.">
        <title>Evolutionary origin and ecological implication of a unique nif island in free-living Bradyrhizobium lineages.</title>
        <authorList>
            <person name="Tao J."/>
        </authorList>
    </citation>
    <scope>NUCLEOTIDE SEQUENCE [LARGE SCALE GENOMIC DNA]</scope>
    <source>
        <strain evidence="2">SZCCT0094</strain>
    </source>
</reference>
<sequence length="369" mass="39627">MSGKPAPNESLLDELQDTLANGTVARRVETLRKVTDLFIDGAPDFADDQVALFDDVFECLIAHIETSARALLASRLAPIDCAPPKTLARLADDDAIEVAGPILSKSERLDEAALIRTAQTKSQAHLLAISIRRVLSRAVTDILLRRGNDEVVHSTVSNPGADLSERSVDALLDRAAQDGDLAACLALRPDLPRHLFLKLVAKASAAVRARLETANPKLAQEVSQAVRTAGRRARSATVALTSQTEIAHRLIRSLHADGRLDDQLVAQFTESRKFDEANAAVAAMANVPVAVAESIMVESRAEGVMILAKVAGLSWPTVKSIILMRDELAGTGPTDLVASKATYERLRPSTAQQVLRFHRVQDAATPAQA</sequence>
<proteinExistence type="predicted"/>
<evidence type="ECO:0000313" key="1">
    <source>
        <dbReference type="EMBL" id="MBR1136344.1"/>
    </source>
</evidence>
<dbReference type="RefSeq" id="WP_012043151.1">
    <property type="nucleotide sequence ID" value="NZ_JABFDP010000010.1"/>
</dbReference>
<gene>
    <name evidence="1" type="ORF">JQ619_11250</name>
</gene>